<comment type="caution">
    <text evidence="1">The sequence shown here is derived from an EMBL/GenBank/DDBJ whole genome shotgun (WGS) entry which is preliminary data.</text>
</comment>
<protein>
    <submittedName>
        <fullName evidence="1">Conjugal transfer protein</fullName>
    </submittedName>
</protein>
<evidence type="ECO:0000313" key="1">
    <source>
        <dbReference type="EMBL" id="PLT68740.1"/>
    </source>
</evidence>
<gene>
    <name evidence="1" type="ORF">CDL26_15865</name>
</gene>
<proteinExistence type="predicted"/>
<dbReference type="AlphaFoldDB" id="A0A2N5P0R8"/>
<name>A0A2N5P0R8_MEDGN</name>
<reference evidence="1 2" key="1">
    <citation type="journal article" date="2017" name="Genome Med.">
        <title>A novel Ruminococcus gnavus clade enriched in inflammatory bowel disease patients.</title>
        <authorList>
            <person name="Hall A.B."/>
            <person name="Yassour M."/>
            <person name="Sauk J."/>
            <person name="Garner A."/>
            <person name="Jiang X."/>
            <person name="Arthur T."/>
            <person name="Lagoudas G.K."/>
            <person name="Vatanen T."/>
            <person name="Fornelos N."/>
            <person name="Wilson R."/>
            <person name="Bertha M."/>
            <person name="Cohen M."/>
            <person name="Garber J."/>
            <person name="Khalili H."/>
            <person name="Gevers D."/>
            <person name="Ananthakrishnan A.N."/>
            <person name="Kugathasan S."/>
            <person name="Lander E.S."/>
            <person name="Blainey P."/>
            <person name="Vlamakis H."/>
            <person name="Xavier R.J."/>
            <person name="Huttenhower C."/>
        </authorList>
    </citation>
    <scope>NUCLEOTIDE SEQUENCE [LARGE SCALE GENOMIC DNA]</scope>
    <source>
        <strain evidence="1 2">RJX1124</strain>
    </source>
</reference>
<sequence>MSDIFKDMQANVGCDYLSDLPYYKRKVWQEMKRLTPADYEERQLEDFSKYVFGMSYQTLKDVMKQQKGREEQCRKQGCWWKREEQLAKKQHHTGSTYR</sequence>
<dbReference type="Proteomes" id="UP000234891">
    <property type="component" value="Unassembled WGS sequence"/>
</dbReference>
<evidence type="ECO:0000313" key="2">
    <source>
        <dbReference type="Proteomes" id="UP000234891"/>
    </source>
</evidence>
<accession>A0A2N5P0R8</accession>
<organism evidence="1 2">
    <name type="scientific">Mediterraneibacter gnavus</name>
    <name type="common">Ruminococcus gnavus</name>
    <dbReference type="NCBI Taxonomy" id="33038"/>
    <lineage>
        <taxon>Bacteria</taxon>
        <taxon>Bacillati</taxon>
        <taxon>Bacillota</taxon>
        <taxon>Clostridia</taxon>
        <taxon>Lachnospirales</taxon>
        <taxon>Lachnospiraceae</taxon>
        <taxon>Mediterraneibacter</taxon>
    </lineage>
</organism>
<dbReference type="RefSeq" id="WP_101871573.1">
    <property type="nucleotide sequence ID" value="NZ_NIHS01000052.1"/>
</dbReference>
<dbReference type="EMBL" id="NIHS01000052">
    <property type="protein sequence ID" value="PLT68740.1"/>
    <property type="molecule type" value="Genomic_DNA"/>
</dbReference>